<feature type="binding site" evidence="10">
    <location>
        <begin position="203"/>
        <end position="205"/>
    </location>
    <ligand>
        <name>FAD</name>
        <dbReference type="ChEBI" id="CHEBI:57692"/>
    </ligand>
</feature>
<evidence type="ECO:0000256" key="7">
    <source>
        <dbReference type="ARBA" id="ARBA00023062"/>
    </source>
</evidence>
<feature type="domain" description="Proline dehydrogenase" evidence="11">
    <location>
        <begin position="54"/>
        <end position="313"/>
    </location>
</feature>
<feature type="binding site" evidence="10">
    <location>
        <position position="179"/>
    </location>
    <ligand>
        <name>FAD</name>
        <dbReference type="ChEBI" id="CHEBI:57692"/>
    </ligand>
</feature>
<dbReference type="PIRSF" id="PIRSF000196">
    <property type="entry name" value="Pro_dehydrog"/>
    <property type="match status" value="1"/>
</dbReference>
<organism evidence="12 13">
    <name type="scientific">Nakamurella endophytica</name>
    <dbReference type="NCBI Taxonomy" id="1748367"/>
    <lineage>
        <taxon>Bacteria</taxon>
        <taxon>Bacillati</taxon>
        <taxon>Actinomycetota</taxon>
        <taxon>Actinomycetes</taxon>
        <taxon>Nakamurellales</taxon>
        <taxon>Nakamurellaceae</taxon>
        <taxon>Nakamurella</taxon>
    </lineage>
</organism>
<feature type="binding site" evidence="9">
    <location>
        <position position="109"/>
    </location>
    <ligand>
        <name>substrate</name>
    </ligand>
</feature>
<dbReference type="SUPFAM" id="SSF51730">
    <property type="entry name" value="FAD-linked oxidoreductase"/>
    <property type="match status" value="1"/>
</dbReference>
<comment type="cofactor">
    <cofactor evidence="10">
        <name>FAD</name>
        <dbReference type="ChEBI" id="CHEBI:57692"/>
    </cofactor>
    <text evidence="10">Binds 1 FAD per subunit.</text>
</comment>
<dbReference type="GO" id="GO:0010133">
    <property type="term" value="P:L-proline catabolic process to L-glutamate"/>
    <property type="evidence" value="ECO:0007669"/>
    <property type="project" value="InterPro"/>
</dbReference>
<dbReference type="InterPro" id="IPR029041">
    <property type="entry name" value="FAD-linked_oxidoreductase-like"/>
</dbReference>
<evidence type="ECO:0000256" key="2">
    <source>
        <dbReference type="ARBA" id="ARBA00012695"/>
    </source>
</evidence>
<keyword evidence="6" id="KW-0560">Oxidoreductase</keyword>
<dbReference type="InterPro" id="IPR002872">
    <property type="entry name" value="Proline_DH_dom"/>
</dbReference>
<evidence type="ECO:0000256" key="8">
    <source>
        <dbReference type="ARBA" id="ARBA00048779"/>
    </source>
</evidence>
<keyword evidence="7" id="KW-0642">Proline metabolism</keyword>
<keyword evidence="13" id="KW-1185">Reference proteome</keyword>
<accession>A0A917T5U2</accession>
<dbReference type="Pfam" id="PF01619">
    <property type="entry name" value="Pro_dh"/>
    <property type="match status" value="1"/>
</dbReference>
<evidence type="ECO:0000313" key="13">
    <source>
        <dbReference type="Proteomes" id="UP000655208"/>
    </source>
</evidence>
<dbReference type="EMBL" id="BMNA01000008">
    <property type="protein sequence ID" value="GGM10558.1"/>
    <property type="molecule type" value="Genomic_DNA"/>
</dbReference>
<dbReference type="PANTHER" id="PTHR13914">
    <property type="entry name" value="PROLINE OXIDASE"/>
    <property type="match status" value="1"/>
</dbReference>
<reference evidence="12" key="2">
    <citation type="submission" date="2020-09" db="EMBL/GenBank/DDBJ databases">
        <authorList>
            <person name="Sun Q."/>
            <person name="Zhou Y."/>
        </authorList>
    </citation>
    <scope>NUCLEOTIDE SEQUENCE</scope>
    <source>
        <strain evidence="12">CGMCC 4.7308</strain>
    </source>
</reference>
<comment type="pathway">
    <text evidence="1">Amino-acid degradation; L-proline degradation into L-glutamate; L-glutamate from L-proline: step 1/2.</text>
</comment>
<evidence type="ECO:0000256" key="10">
    <source>
        <dbReference type="PIRSR" id="PIRSR000196-2"/>
    </source>
</evidence>
<evidence type="ECO:0000256" key="9">
    <source>
        <dbReference type="PIRSR" id="PIRSR000196-1"/>
    </source>
</evidence>
<sequence>MAADTEETLVYLLRKPILVVSDSAAVRDLSTRLPVTRTVVQRFVAGETTASAVAAVRSLHDAGLQVTLDHLGENTVTTAQADATVAAYLEVLAALSAAGLARGAEVSVKLSAIGQALPASSGVDGQQYAAVGARKIADAAYGCGARMNLDMEDHTTVDSTLAILRELREAHPDVAVAVQAMLRRSEADLRALTGPGSRVRLVKGAYDEPAEVAYTDRAEVDLAYVRGMKILMAGQGYPMIGSHDPRMIAIAERLAADHGRTPDSWEHQLLYGIRPEEQRRLAAAGRTVRVYLPYGTDWYGYFTRRLAERPANLLFFLRALATRS</sequence>
<protein>
    <recommendedName>
        <fullName evidence="2">proline dehydrogenase</fullName>
        <ecNumber evidence="2">1.5.5.2</ecNumber>
    </recommendedName>
</protein>
<dbReference type="InterPro" id="IPR015659">
    <property type="entry name" value="Proline_oxidase"/>
</dbReference>
<feature type="binding site" evidence="10">
    <location>
        <begin position="242"/>
        <end position="243"/>
    </location>
    <ligand>
        <name>FAD</name>
        <dbReference type="ChEBI" id="CHEBI:57692"/>
    </ligand>
</feature>
<dbReference type="EC" id="1.5.5.2" evidence="2"/>
<feature type="binding site" evidence="9">
    <location>
        <position position="304"/>
    </location>
    <ligand>
        <name>substrate</name>
    </ligand>
</feature>
<evidence type="ECO:0000256" key="4">
    <source>
        <dbReference type="ARBA" id="ARBA00022741"/>
    </source>
</evidence>
<comment type="caution">
    <text evidence="12">The sequence shown here is derived from an EMBL/GenBank/DDBJ whole genome shotgun (WGS) entry which is preliminary data.</text>
</comment>
<dbReference type="PANTHER" id="PTHR13914:SF0">
    <property type="entry name" value="PROLINE DEHYDROGENASE 1, MITOCHONDRIAL"/>
    <property type="match status" value="1"/>
</dbReference>
<feature type="binding site" evidence="9">
    <location>
        <position position="305"/>
    </location>
    <ligand>
        <name>substrate</name>
    </ligand>
</feature>
<keyword evidence="4 10" id="KW-0547">Nucleotide-binding</keyword>
<comment type="catalytic activity">
    <reaction evidence="8">
        <text>L-proline + a quinone = (S)-1-pyrroline-5-carboxylate + a quinol + H(+)</text>
        <dbReference type="Rhea" id="RHEA:23784"/>
        <dbReference type="ChEBI" id="CHEBI:15378"/>
        <dbReference type="ChEBI" id="CHEBI:17388"/>
        <dbReference type="ChEBI" id="CHEBI:24646"/>
        <dbReference type="ChEBI" id="CHEBI:60039"/>
        <dbReference type="ChEBI" id="CHEBI:132124"/>
        <dbReference type="EC" id="1.5.5.2"/>
    </reaction>
</comment>
<evidence type="ECO:0000313" key="12">
    <source>
        <dbReference type="EMBL" id="GGM10558.1"/>
    </source>
</evidence>
<dbReference type="Gene3D" id="3.20.20.220">
    <property type="match status" value="1"/>
</dbReference>
<keyword evidence="3" id="KW-0285">Flavoprotein</keyword>
<evidence type="ECO:0000256" key="6">
    <source>
        <dbReference type="ARBA" id="ARBA00023002"/>
    </source>
</evidence>
<evidence type="ECO:0000256" key="3">
    <source>
        <dbReference type="ARBA" id="ARBA00022630"/>
    </source>
</evidence>
<evidence type="ECO:0000256" key="5">
    <source>
        <dbReference type="ARBA" id="ARBA00022827"/>
    </source>
</evidence>
<dbReference type="GO" id="GO:0000166">
    <property type="term" value="F:nucleotide binding"/>
    <property type="evidence" value="ECO:0007669"/>
    <property type="project" value="UniProtKB-KW"/>
</dbReference>
<dbReference type="AlphaFoldDB" id="A0A917T5U2"/>
<dbReference type="GO" id="GO:0004657">
    <property type="term" value="F:proline dehydrogenase activity"/>
    <property type="evidence" value="ECO:0007669"/>
    <property type="project" value="UniProtKB-EC"/>
</dbReference>
<feature type="binding site" evidence="10">
    <location>
        <position position="151"/>
    </location>
    <ligand>
        <name>FAD</name>
        <dbReference type="ChEBI" id="CHEBI:57692"/>
    </ligand>
</feature>
<dbReference type="InterPro" id="IPR008219">
    <property type="entry name" value="PRODH_bac_arc"/>
</dbReference>
<evidence type="ECO:0000259" key="11">
    <source>
        <dbReference type="Pfam" id="PF01619"/>
    </source>
</evidence>
<keyword evidence="5 10" id="KW-0274">FAD</keyword>
<evidence type="ECO:0000256" key="1">
    <source>
        <dbReference type="ARBA" id="ARBA00004739"/>
    </source>
</evidence>
<reference evidence="12" key="1">
    <citation type="journal article" date="2014" name="Int. J. Syst. Evol. Microbiol.">
        <title>Complete genome sequence of Corynebacterium casei LMG S-19264T (=DSM 44701T), isolated from a smear-ripened cheese.</title>
        <authorList>
            <consortium name="US DOE Joint Genome Institute (JGI-PGF)"/>
            <person name="Walter F."/>
            <person name="Albersmeier A."/>
            <person name="Kalinowski J."/>
            <person name="Ruckert C."/>
        </authorList>
    </citation>
    <scope>NUCLEOTIDE SEQUENCE</scope>
    <source>
        <strain evidence="12">CGMCC 4.7308</strain>
    </source>
</reference>
<dbReference type="Proteomes" id="UP000655208">
    <property type="component" value="Unassembled WGS sequence"/>
</dbReference>
<name>A0A917T5U2_9ACTN</name>
<proteinExistence type="predicted"/>
<gene>
    <name evidence="12" type="primary">putA</name>
    <name evidence="12" type="ORF">GCM10011594_33080</name>
</gene>